<dbReference type="SMART" id="SM00480">
    <property type="entry name" value="POL3Bc"/>
    <property type="match status" value="1"/>
</dbReference>
<dbReference type="RefSeq" id="WP_195172330.1">
    <property type="nucleotide sequence ID" value="NZ_CP062983.1"/>
</dbReference>
<dbReference type="PANTHER" id="PTHR30478:SF0">
    <property type="entry name" value="BETA SLIDING CLAMP"/>
    <property type="match status" value="1"/>
</dbReference>
<dbReference type="PIRSF" id="PIRSF000804">
    <property type="entry name" value="DNA_pol_III_b"/>
    <property type="match status" value="1"/>
</dbReference>
<feature type="domain" description="DNA polymerase III beta sliding clamp N-terminal" evidence="10">
    <location>
        <begin position="1"/>
        <end position="118"/>
    </location>
</feature>
<evidence type="ECO:0000256" key="3">
    <source>
        <dbReference type="ARBA" id="ARBA00022490"/>
    </source>
</evidence>
<keyword evidence="3 9" id="KW-0963">Cytoplasm</keyword>
<feature type="domain" description="DNA polymerase III beta sliding clamp C-terminal" evidence="12">
    <location>
        <begin position="250"/>
        <end position="374"/>
    </location>
</feature>
<dbReference type="InterPro" id="IPR022635">
    <property type="entry name" value="DNA_polIII_beta_C"/>
</dbReference>
<evidence type="ECO:0000256" key="2">
    <source>
        <dbReference type="ARBA" id="ARBA00010752"/>
    </source>
</evidence>
<comment type="subunit">
    <text evidence="9">Forms a ring-shaped head-to-tail homodimer around DNA.</text>
</comment>
<gene>
    <name evidence="13" type="primary">dnaN</name>
    <name evidence="13" type="ORF">G4Y79_07800</name>
</gene>
<name>A0A7S8IG41_9CHLR</name>
<dbReference type="InterPro" id="IPR046938">
    <property type="entry name" value="DNA_clamp_sf"/>
</dbReference>
<evidence type="ECO:0000313" key="14">
    <source>
        <dbReference type="Proteomes" id="UP000594468"/>
    </source>
</evidence>
<proteinExistence type="inferred from homology"/>
<dbReference type="GO" id="GO:0006271">
    <property type="term" value="P:DNA strand elongation involved in DNA replication"/>
    <property type="evidence" value="ECO:0007669"/>
    <property type="project" value="TreeGrafter"/>
</dbReference>
<dbReference type="GO" id="GO:0003677">
    <property type="term" value="F:DNA binding"/>
    <property type="evidence" value="ECO:0007669"/>
    <property type="project" value="UniProtKB-UniRule"/>
</dbReference>
<keyword evidence="14" id="KW-1185">Reference proteome</keyword>
<keyword evidence="7 9" id="KW-0239">DNA-directed DNA polymerase</keyword>
<evidence type="ECO:0000259" key="12">
    <source>
        <dbReference type="Pfam" id="PF02768"/>
    </source>
</evidence>
<dbReference type="NCBIfam" id="TIGR00663">
    <property type="entry name" value="dnan"/>
    <property type="match status" value="1"/>
</dbReference>
<evidence type="ECO:0000256" key="6">
    <source>
        <dbReference type="ARBA" id="ARBA00022705"/>
    </source>
</evidence>
<evidence type="ECO:0000256" key="1">
    <source>
        <dbReference type="ARBA" id="ARBA00004496"/>
    </source>
</evidence>
<dbReference type="GO" id="GO:0003887">
    <property type="term" value="F:DNA-directed DNA polymerase activity"/>
    <property type="evidence" value="ECO:0007669"/>
    <property type="project" value="UniProtKB-UniRule"/>
</dbReference>
<evidence type="ECO:0000259" key="10">
    <source>
        <dbReference type="Pfam" id="PF00712"/>
    </source>
</evidence>
<dbReference type="PANTHER" id="PTHR30478">
    <property type="entry name" value="DNA POLYMERASE III SUBUNIT BETA"/>
    <property type="match status" value="1"/>
</dbReference>
<dbReference type="Gene3D" id="3.70.10.10">
    <property type="match status" value="1"/>
</dbReference>
<dbReference type="InterPro" id="IPR022634">
    <property type="entry name" value="DNA_polIII_beta_N"/>
</dbReference>
<dbReference type="InterPro" id="IPR022637">
    <property type="entry name" value="DNA_polIII_beta_cen"/>
</dbReference>
<evidence type="ECO:0000259" key="11">
    <source>
        <dbReference type="Pfam" id="PF02767"/>
    </source>
</evidence>
<comment type="function">
    <text evidence="9">Confers DNA tethering and processivity to DNA polymerases and other proteins. Acts as a clamp, forming a ring around DNA (a reaction catalyzed by the clamp-loading complex) which diffuses in an ATP-independent manner freely and bidirectionally along dsDNA. Initially characterized for its ability to contact the catalytic subunit of DNA polymerase III (Pol III), a complex, multichain enzyme responsible for most of the replicative synthesis in bacteria; Pol III exhibits 3'-5' exonuclease proofreading activity. The beta chain is required for initiation of replication as well as for processivity of DNA replication.</text>
</comment>
<dbReference type="Pfam" id="PF00712">
    <property type="entry name" value="DNA_pol3_beta"/>
    <property type="match status" value="1"/>
</dbReference>
<protein>
    <recommendedName>
        <fullName evidence="9">Beta sliding clamp</fullName>
    </recommendedName>
</protein>
<organism evidence="13 14">
    <name type="scientific">Phototrophicus methaneseepsis</name>
    <dbReference type="NCBI Taxonomy" id="2710758"/>
    <lineage>
        <taxon>Bacteria</taxon>
        <taxon>Bacillati</taxon>
        <taxon>Chloroflexota</taxon>
        <taxon>Candidatus Thermofontia</taxon>
        <taxon>Phototrophicales</taxon>
        <taxon>Phototrophicaceae</taxon>
        <taxon>Phototrophicus</taxon>
    </lineage>
</organism>
<dbReference type="EMBL" id="CP062983">
    <property type="protein sequence ID" value="QPC84267.1"/>
    <property type="molecule type" value="Genomic_DNA"/>
</dbReference>
<dbReference type="Pfam" id="PF02768">
    <property type="entry name" value="DNA_pol3_beta_3"/>
    <property type="match status" value="1"/>
</dbReference>
<evidence type="ECO:0000313" key="13">
    <source>
        <dbReference type="EMBL" id="QPC84267.1"/>
    </source>
</evidence>
<dbReference type="InterPro" id="IPR001001">
    <property type="entry name" value="DNA_polIII_beta"/>
</dbReference>
<evidence type="ECO:0000256" key="4">
    <source>
        <dbReference type="ARBA" id="ARBA00022679"/>
    </source>
</evidence>
<dbReference type="CDD" id="cd00140">
    <property type="entry name" value="beta_clamp"/>
    <property type="match status" value="1"/>
</dbReference>
<dbReference type="GO" id="GO:0008408">
    <property type="term" value="F:3'-5' exonuclease activity"/>
    <property type="evidence" value="ECO:0007669"/>
    <property type="project" value="InterPro"/>
</dbReference>
<sequence length="376" mass="40961">MKISVLQENLAKALSTVGKAVDARPQLPVLSNVLLVAEGSQLMVAATNLQMSVTMWIGAKITEPGQITLPAKTFADLVNNLSPERVDLTLDPSTHTMHVRCGATKSNIKGIDADEFPPIVHHENPDLLIEGGVLRSMINQTAFAAAQEENRPILTGVYTEIEGETITMAAADGYRLAVRTGRLNASYAGDKVNIVIPAKTLMEVARAIDESDQEIGVALPQKRDIVTFLLPNLHISSQLLDGRFPDFSAIIPQSYVTQTVMYTDDLLRACKRAEIFARDSANSGRLYVKPASGPSEPGEVKVVGKSAERGDNEGMIDASVEGEALDISFNIKYLIDVLRVIEEERVVFQSNGTENPGVIRPENRDDFVHVIMPMSR</sequence>
<reference evidence="13 14" key="1">
    <citation type="submission" date="2020-02" db="EMBL/GenBank/DDBJ databases">
        <authorList>
            <person name="Zheng R.K."/>
            <person name="Sun C.M."/>
        </authorList>
    </citation>
    <scope>NUCLEOTIDE SEQUENCE [LARGE SCALE GENOMIC DNA]</scope>
    <source>
        <strain evidence="14">rifampicinis</strain>
    </source>
</reference>
<evidence type="ECO:0000256" key="7">
    <source>
        <dbReference type="ARBA" id="ARBA00022932"/>
    </source>
</evidence>
<feature type="domain" description="DNA polymerase III beta sliding clamp central" evidence="11">
    <location>
        <begin position="130"/>
        <end position="246"/>
    </location>
</feature>
<comment type="subcellular location">
    <subcellularLocation>
        <location evidence="1 9">Cytoplasm</location>
    </subcellularLocation>
</comment>
<evidence type="ECO:0000256" key="8">
    <source>
        <dbReference type="ARBA" id="ARBA00023125"/>
    </source>
</evidence>
<dbReference type="Proteomes" id="UP000594468">
    <property type="component" value="Chromosome"/>
</dbReference>
<dbReference type="KEGG" id="pmet:G4Y79_07800"/>
<keyword evidence="8" id="KW-0238">DNA-binding</keyword>
<accession>A0A7S8IG41</accession>
<keyword evidence="5 9" id="KW-0548">Nucleotidyltransferase</keyword>
<evidence type="ECO:0000256" key="5">
    <source>
        <dbReference type="ARBA" id="ARBA00022695"/>
    </source>
</evidence>
<dbReference type="Gene3D" id="3.10.150.10">
    <property type="entry name" value="DNA Polymerase III, subunit A, domain 2"/>
    <property type="match status" value="1"/>
</dbReference>
<keyword evidence="6 9" id="KW-0235">DNA replication</keyword>
<keyword evidence="4 9" id="KW-0808">Transferase</keyword>
<dbReference type="GO" id="GO:0009360">
    <property type="term" value="C:DNA polymerase III complex"/>
    <property type="evidence" value="ECO:0007669"/>
    <property type="project" value="InterPro"/>
</dbReference>
<dbReference type="Pfam" id="PF02767">
    <property type="entry name" value="DNA_pol3_beta_2"/>
    <property type="match status" value="1"/>
</dbReference>
<dbReference type="SUPFAM" id="SSF55979">
    <property type="entry name" value="DNA clamp"/>
    <property type="match status" value="3"/>
</dbReference>
<evidence type="ECO:0000256" key="9">
    <source>
        <dbReference type="PIRNR" id="PIRNR000804"/>
    </source>
</evidence>
<dbReference type="GO" id="GO:0005737">
    <property type="term" value="C:cytoplasm"/>
    <property type="evidence" value="ECO:0007669"/>
    <property type="project" value="UniProtKB-SubCell"/>
</dbReference>
<comment type="similarity">
    <text evidence="2 9">Belongs to the beta sliding clamp family.</text>
</comment>
<dbReference type="AlphaFoldDB" id="A0A7S8IG41"/>